<keyword evidence="5 12" id="KW-0812">Transmembrane</keyword>
<evidence type="ECO:0000256" key="3">
    <source>
        <dbReference type="ARBA" id="ARBA00004922"/>
    </source>
</evidence>
<feature type="domain" description="Ribophorin II third" evidence="13">
    <location>
        <begin position="144"/>
        <end position="236"/>
    </location>
</feature>
<evidence type="ECO:0000256" key="12">
    <source>
        <dbReference type="SAM" id="Phobius"/>
    </source>
</evidence>
<dbReference type="Pfam" id="PF23860">
    <property type="entry name" value="Ribophorin_II_3rd"/>
    <property type="match status" value="1"/>
</dbReference>
<dbReference type="InterPro" id="IPR008814">
    <property type="entry name" value="Swp1"/>
</dbReference>
<dbReference type="InterPro" id="IPR056790">
    <property type="entry name" value="Ribophorin_II_C"/>
</dbReference>
<evidence type="ECO:0000256" key="4">
    <source>
        <dbReference type="ARBA" id="ARBA00009038"/>
    </source>
</evidence>
<dbReference type="GO" id="GO:0006487">
    <property type="term" value="P:protein N-linked glycosylation"/>
    <property type="evidence" value="ECO:0000318"/>
    <property type="project" value="GO_Central"/>
</dbReference>
<protein>
    <recommendedName>
        <fullName evidence="11">Ribophorin II</fullName>
    </recommendedName>
    <alternativeName>
        <fullName evidence="10">Ribophorin-2</fullName>
    </alternativeName>
</protein>
<feature type="transmembrane region" description="Helical" evidence="12">
    <location>
        <begin position="305"/>
        <end position="325"/>
    </location>
</feature>
<comment type="similarity">
    <text evidence="4">Belongs to the SWP1 family.</text>
</comment>
<feature type="domain" description="Ribophorin II C-terminal" evidence="15">
    <location>
        <begin position="269"/>
        <end position="358"/>
    </location>
</feature>
<evidence type="ECO:0000313" key="16">
    <source>
        <dbReference type="EMBL" id="OTG07999.1"/>
    </source>
</evidence>
<name>A0A251TB58_HELAN</name>
<dbReference type="GO" id="GO:0008250">
    <property type="term" value="C:oligosaccharyltransferase complex"/>
    <property type="evidence" value="ECO:0000318"/>
    <property type="project" value="GO_Central"/>
</dbReference>
<dbReference type="InterPro" id="IPR055375">
    <property type="entry name" value="Ribophorin_II_2nd"/>
</dbReference>
<dbReference type="AlphaFoldDB" id="A0A251TB58"/>
<dbReference type="GO" id="GO:0016740">
    <property type="term" value="F:transferase activity"/>
    <property type="evidence" value="ECO:0007669"/>
    <property type="project" value="UniProtKB-KW"/>
</dbReference>
<evidence type="ECO:0000256" key="5">
    <source>
        <dbReference type="ARBA" id="ARBA00022692"/>
    </source>
</evidence>
<evidence type="ECO:0000313" key="17">
    <source>
        <dbReference type="Proteomes" id="UP000215914"/>
    </source>
</evidence>
<comment type="pathway">
    <text evidence="3">Protein modification; protein glycosylation.</text>
</comment>
<evidence type="ECO:0000256" key="2">
    <source>
        <dbReference type="ARBA" id="ARBA00004477"/>
    </source>
</evidence>
<evidence type="ECO:0000256" key="7">
    <source>
        <dbReference type="ARBA" id="ARBA00022824"/>
    </source>
</evidence>
<evidence type="ECO:0000259" key="14">
    <source>
        <dbReference type="Pfam" id="PF23861"/>
    </source>
</evidence>
<gene>
    <name evidence="16" type="ORF">HannXRQ_Chr11g0336771</name>
</gene>
<dbReference type="Pfam" id="PF25147">
    <property type="entry name" value="Ribophorin_II_C"/>
    <property type="match status" value="1"/>
</dbReference>
<accession>A0A251TB58</accession>
<feature type="domain" description="Ribophorin II second" evidence="14">
    <location>
        <begin position="21"/>
        <end position="82"/>
    </location>
</feature>
<evidence type="ECO:0000259" key="15">
    <source>
        <dbReference type="Pfam" id="PF25147"/>
    </source>
</evidence>
<dbReference type="STRING" id="4232.A0A251TB58"/>
<keyword evidence="7" id="KW-0256">Endoplasmic reticulum</keyword>
<sequence length="366" mass="41658">MQVFSSESKDASIINQVNVHGKFTANFQELKFDPKEAVHILDALPVGVDVGKYVFAFEIVLSDPEHKKIYVNDRRTKVPIYVTGVVKVENAKVEVLEDDSVEAQHKYVILYGMFYLERQTCFTIIVLFNNLGLIYLERVMWHWANHLQKLRFSFQLTTPLQNPLKPHQVLLKLRHEYGVEHIYVVEKSGKRFEKTLDFVGLVESFYYLSGKYDMELTMGDAAMEKSFLQPLGHIELDLPEALEKAARPPAQHVNPYSRYGPKPEIAHVFRPQEKCPPQELSYAFSTLLLCLGVNMKNFPTSTVPATFAILFHGGIGAVLGLYVLFWLKLDLFTTLKTLGVLGMFLMFVGHRTLSHLASVSVKVTST</sequence>
<keyword evidence="9 12" id="KW-0472">Membrane</keyword>
<evidence type="ECO:0000256" key="11">
    <source>
        <dbReference type="ARBA" id="ARBA00032139"/>
    </source>
</evidence>
<keyword evidence="6" id="KW-0732">Signal</keyword>
<evidence type="ECO:0000256" key="1">
    <source>
        <dbReference type="ARBA" id="ARBA00002791"/>
    </source>
</evidence>
<comment type="subcellular location">
    <subcellularLocation>
        <location evidence="2">Endoplasmic reticulum membrane</location>
        <topology evidence="2">Multi-pass membrane protein</topology>
    </subcellularLocation>
</comment>
<evidence type="ECO:0000256" key="8">
    <source>
        <dbReference type="ARBA" id="ARBA00022989"/>
    </source>
</evidence>
<keyword evidence="17" id="KW-1185">Reference proteome</keyword>
<keyword evidence="8 12" id="KW-1133">Transmembrane helix</keyword>
<evidence type="ECO:0000256" key="9">
    <source>
        <dbReference type="ARBA" id="ARBA00023136"/>
    </source>
</evidence>
<organism evidence="16 17">
    <name type="scientific">Helianthus annuus</name>
    <name type="common">Common sunflower</name>
    <dbReference type="NCBI Taxonomy" id="4232"/>
    <lineage>
        <taxon>Eukaryota</taxon>
        <taxon>Viridiplantae</taxon>
        <taxon>Streptophyta</taxon>
        <taxon>Embryophyta</taxon>
        <taxon>Tracheophyta</taxon>
        <taxon>Spermatophyta</taxon>
        <taxon>Magnoliopsida</taxon>
        <taxon>eudicotyledons</taxon>
        <taxon>Gunneridae</taxon>
        <taxon>Pentapetalae</taxon>
        <taxon>asterids</taxon>
        <taxon>campanulids</taxon>
        <taxon>Asterales</taxon>
        <taxon>Asteraceae</taxon>
        <taxon>Asteroideae</taxon>
        <taxon>Heliantheae alliance</taxon>
        <taxon>Heliantheae</taxon>
        <taxon>Helianthus</taxon>
    </lineage>
</organism>
<dbReference type="Proteomes" id="UP000215914">
    <property type="component" value="Chromosome 11"/>
</dbReference>
<keyword evidence="16" id="KW-0808">Transferase</keyword>
<reference evidence="17" key="1">
    <citation type="journal article" date="2017" name="Nature">
        <title>The sunflower genome provides insights into oil metabolism, flowering and Asterid evolution.</title>
        <authorList>
            <person name="Badouin H."/>
            <person name="Gouzy J."/>
            <person name="Grassa C.J."/>
            <person name="Murat F."/>
            <person name="Staton S.E."/>
            <person name="Cottret L."/>
            <person name="Lelandais-Briere C."/>
            <person name="Owens G.L."/>
            <person name="Carrere S."/>
            <person name="Mayjonade B."/>
            <person name="Legrand L."/>
            <person name="Gill N."/>
            <person name="Kane N.C."/>
            <person name="Bowers J.E."/>
            <person name="Hubner S."/>
            <person name="Bellec A."/>
            <person name="Berard A."/>
            <person name="Berges H."/>
            <person name="Blanchet N."/>
            <person name="Boniface M.C."/>
            <person name="Brunel D."/>
            <person name="Catrice O."/>
            <person name="Chaidir N."/>
            <person name="Claudel C."/>
            <person name="Donnadieu C."/>
            <person name="Faraut T."/>
            <person name="Fievet G."/>
            <person name="Helmstetter N."/>
            <person name="King M."/>
            <person name="Knapp S.J."/>
            <person name="Lai Z."/>
            <person name="Le Paslier M.C."/>
            <person name="Lippi Y."/>
            <person name="Lorenzon L."/>
            <person name="Mandel J.R."/>
            <person name="Marage G."/>
            <person name="Marchand G."/>
            <person name="Marquand E."/>
            <person name="Bret-Mestries E."/>
            <person name="Morien E."/>
            <person name="Nambeesan S."/>
            <person name="Nguyen T."/>
            <person name="Pegot-Espagnet P."/>
            <person name="Pouilly N."/>
            <person name="Raftis F."/>
            <person name="Sallet E."/>
            <person name="Schiex T."/>
            <person name="Thomas J."/>
            <person name="Vandecasteele C."/>
            <person name="Vares D."/>
            <person name="Vear F."/>
            <person name="Vautrin S."/>
            <person name="Crespi M."/>
            <person name="Mangin B."/>
            <person name="Burke J.M."/>
            <person name="Salse J."/>
            <person name="Munos S."/>
            <person name="Vincourt P."/>
            <person name="Rieseberg L.H."/>
            <person name="Langlade N.B."/>
        </authorList>
    </citation>
    <scope>NUCLEOTIDE SEQUENCE [LARGE SCALE GENOMIC DNA]</scope>
    <source>
        <strain evidence="17">cv. SF193</strain>
    </source>
</reference>
<proteinExistence type="inferred from homology"/>
<evidence type="ECO:0000259" key="13">
    <source>
        <dbReference type="Pfam" id="PF23860"/>
    </source>
</evidence>
<dbReference type="UniPathway" id="UPA00378"/>
<comment type="function">
    <text evidence="1">Subunit of the oligosaccharyl transferase (OST) complex that catalyzes the initial transfer of a defined glycan (Glc(3)Man(9)GlcNAc(2) in eukaryotes) from the lipid carrier dolichol-pyrophosphate to an asparagine residue within an Asn-X-Ser/Thr consensus motif in nascent polypeptide chains, the first step in protein N-glycosylation. N-glycosylation occurs cotranslationally and the complex associates with the Sec61 complex at the channel-forming translocon complex that mediates protein translocation across the endoplasmic reticulum (ER). All subunits are required for a maximal enzyme activity.</text>
</comment>
<dbReference type="InParanoid" id="A0A251TB58"/>
<dbReference type="PANTHER" id="PTHR12640:SF0">
    <property type="entry name" value="DOLICHYL-DIPHOSPHOOLIGOSACCHARIDE--PROTEIN GLYCOSYLTRANSFERASE SUBUNIT 2"/>
    <property type="match status" value="1"/>
</dbReference>
<evidence type="ECO:0000256" key="6">
    <source>
        <dbReference type="ARBA" id="ARBA00022729"/>
    </source>
</evidence>
<evidence type="ECO:0000256" key="10">
    <source>
        <dbReference type="ARBA" id="ARBA00030078"/>
    </source>
</evidence>
<dbReference type="EMBL" id="CM007900">
    <property type="protein sequence ID" value="OTG07999.1"/>
    <property type="molecule type" value="Genomic_DNA"/>
</dbReference>
<dbReference type="Pfam" id="PF23861">
    <property type="entry name" value="Ribophorin_II_2nd"/>
    <property type="match status" value="1"/>
</dbReference>
<dbReference type="PANTHER" id="PTHR12640">
    <property type="entry name" value="RIBOPHORIN II"/>
    <property type="match status" value="1"/>
</dbReference>
<dbReference type="InterPro" id="IPR055374">
    <property type="entry name" value="Ribophorin_II_3rd"/>
</dbReference>